<feature type="repeat" description="FG-GAP" evidence="1">
    <location>
        <begin position="48"/>
        <end position="129"/>
    </location>
</feature>
<dbReference type="AlphaFoldDB" id="A0A7L4GTD1"/>
<evidence type="ECO:0000313" key="4">
    <source>
        <dbReference type="Proteomes" id="UP000584326"/>
    </source>
</evidence>
<dbReference type="GO" id="GO:0008305">
    <property type="term" value="C:integrin complex"/>
    <property type="evidence" value="ECO:0007669"/>
    <property type="project" value="TreeGrafter"/>
</dbReference>
<evidence type="ECO:0000256" key="2">
    <source>
        <dbReference type="SAM" id="MobiDB-lite"/>
    </source>
</evidence>
<organism evidence="3 4">
    <name type="scientific">Podargus strigoides</name>
    <name type="common">Tawny frogmouth</name>
    <name type="synonym">Caprimulgus strigoides</name>
    <dbReference type="NCBI Taxonomy" id="8905"/>
    <lineage>
        <taxon>Eukaryota</taxon>
        <taxon>Metazoa</taxon>
        <taxon>Chordata</taxon>
        <taxon>Craniata</taxon>
        <taxon>Vertebrata</taxon>
        <taxon>Euteleostomi</taxon>
        <taxon>Archelosauria</taxon>
        <taxon>Archosauria</taxon>
        <taxon>Dinosauria</taxon>
        <taxon>Saurischia</taxon>
        <taxon>Theropoda</taxon>
        <taxon>Coelurosauria</taxon>
        <taxon>Aves</taxon>
        <taxon>Neognathae</taxon>
        <taxon>Neoaves</taxon>
        <taxon>Strisores</taxon>
        <taxon>Caprimulgiformes</taxon>
        <taxon>Podargidae</taxon>
        <taxon>Podargus</taxon>
    </lineage>
</organism>
<name>A0A7L4GTD1_PODST</name>
<dbReference type="OrthoDB" id="5317514at2759"/>
<dbReference type="InterPro" id="IPR028994">
    <property type="entry name" value="Integrin_alpha_N"/>
</dbReference>
<dbReference type="SUPFAM" id="SSF69318">
    <property type="entry name" value="Integrin alpha N-terminal domain"/>
    <property type="match status" value="1"/>
</dbReference>
<dbReference type="GO" id="GO:0098609">
    <property type="term" value="P:cell-cell adhesion"/>
    <property type="evidence" value="ECO:0007669"/>
    <property type="project" value="TreeGrafter"/>
</dbReference>
<feature type="region of interest" description="Disordered" evidence="2">
    <location>
        <begin position="158"/>
        <end position="178"/>
    </location>
</feature>
<dbReference type="EMBL" id="VZTK01015004">
    <property type="protein sequence ID" value="NXX16498.1"/>
    <property type="molecule type" value="Genomic_DNA"/>
</dbReference>
<dbReference type="GO" id="GO:0007160">
    <property type="term" value="P:cell-matrix adhesion"/>
    <property type="evidence" value="ECO:0007669"/>
    <property type="project" value="TreeGrafter"/>
</dbReference>
<protein>
    <submittedName>
        <fullName evidence="3">ITA2B protein</fullName>
    </submittedName>
</protein>
<dbReference type="InterPro" id="IPR013519">
    <property type="entry name" value="Int_alpha_beta-p"/>
</dbReference>
<dbReference type="Gene3D" id="2.130.10.130">
    <property type="entry name" value="Integrin alpha, N-terminal"/>
    <property type="match status" value="1"/>
</dbReference>
<dbReference type="PROSITE" id="PS51470">
    <property type="entry name" value="FG_GAP"/>
    <property type="match status" value="1"/>
</dbReference>
<feature type="non-terminal residue" evidence="3">
    <location>
        <position position="213"/>
    </location>
</feature>
<keyword evidence="4" id="KW-1185">Reference proteome</keyword>
<comment type="caution">
    <text evidence="3">The sequence shown here is derived from an EMBL/GenBank/DDBJ whole genome shotgun (WGS) entry which is preliminary data.</text>
</comment>
<reference evidence="3 4" key="1">
    <citation type="submission" date="2020-02" db="EMBL/GenBank/DDBJ databases">
        <title>Bird 10,000 Genomes (B10K) Project - Family phase.</title>
        <authorList>
            <person name="Zhang G."/>
        </authorList>
    </citation>
    <scope>NUCLEOTIDE SEQUENCE [LARGE SCALE GENOMIC DNA]</scope>
    <source>
        <strain evidence="3">B10K-DU-001-40</strain>
        <tissue evidence="3">Muscle</tissue>
    </source>
</reference>
<sequence length="213" mass="22174">DLDPRTGCRRDDVLVGAPLYMAWRPDGQRSELGRLYLYLGGTQQPLAQPPQTLTGTHPYGRFAAAIASLGDLDKDGYGGPGWVVVLGWGTRWVLTSPLSPDVAVGAPLGGDGGSGQVFIFRGQSEGLTPVPTQRLDSPFPGPAAFGFALRGATDLDGNGYTGSLPRSPGTSALSPCPRGQPVVVARTQLSVPDGLNPELLECVLPGSGAHVSW</sequence>
<dbReference type="GO" id="GO:0007229">
    <property type="term" value="P:integrin-mediated signaling pathway"/>
    <property type="evidence" value="ECO:0007669"/>
    <property type="project" value="TreeGrafter"/>
</dbReference>
<dbReference type="GO" id="GO:0033627">
    <property type="term" value="P:cell adhesion mediated by integrin"/>
    <property type="evidence" value="ECO:0007669"/>
    <property type="project" value="TreeGrafter"/>
</dbReference>
<proteinExistence type="predicted"/>
<evidence type="ECO:0000313" key="3">
    <source>
        <dbReference type="EMBL" id="NXX16498.1"/>
    </source>
</evidence>
<dbReference type="Proteomes" id="UP000584326">
    <property type="component" value="Unassembled WGS sequence"/>
</dbReference>
<evidence type="ECO:0000256" key="1">
    <source>
        <dbReference type="PROSITE-ProRule" id="PRU00803"/>
    </source>
</evidence>
<dbReference type="PANTHER" id="PTHR23220">
    <property type="entry name" value="INTEGRIN ALPHA"/>
    <property type="match status" value="1"/>
</dbReference>
<gene>
    <name evidence="3" type="primary">Itga2b_0</name>
    <name evidence="3" type="ORF">PODSTR_R14106</name>
</gene>
<dbReference type="GO" id="GO:0001525">
    <property type="term" value="P:angiogenesis"/>
    <property type="evidence" value="ECO:0007669"/>
    <property type="project" value="TreeGrafter"/>
</dbReference>
<dbReference type="GO" id="GO:0009897">
    <property type="term" value="C:external side of plasma membrane"/>
    <property type="evidence" value="ECO:0007669"/>
    <property type="project" value="TreeGrafter"/>
</dbReference>
<feature type="non-terminal residue" evidence="3">
    <location>
        <position position="1"/>
    </location>
</feature>
<accession>A0A7L4GTD1</accession>
<dbReference type="PANTHER" id="PTHR23220:SF73">
    <property type="entry name" value="INTEGRIN ALPHA-IIB"/>
    <property type="match status" value="1"/>
</dbReference>
<dbReference type="GO" id="GO:0005178">
    <property type="term" value="F:integrin binding"/>
    <property type="evidence" value="ECO:0007669"/>
    <property type="project" value="TreeGrafter"/>
</dbReference>